<feature type="transmembrane region" description="Helical" evidence="1">
    <location>
        <begin position="110"/>
        <end position="138"/>
    </location>
</feature>
<dbReference type="EMBL" id="JJMU01000022">
    <property type="protein sequence ID" value="KGE14874.1"/>
    <property type="molecule type" value="Genomic_DNA"/>
</dbReference>
<dbReference type="AlphaFoldDB" id="A0A0B8T890"/>
<evidence type="ECO:0000256" key="1">
    <source>
        <dbReference type="SAM" id="Phobius"/>
    </source>
</evidence>
<dbReference type="RefSeq" id="WP_037497011.1">
    <property type="nucleotide sequence ID" value="NZ_JJMU01000022.1"/>
</dbReference>
<feature type="transmembrane region" description="Helical" evidence="1">
    <location>
        <begin position="158"/>
        <end position="179"/>
    </location>
</feature>
<reference evidence="2 3" key="2">
    <citation type="journal article" date="2015" name="PLoS ONE">
        <title>Whole-Genome Optical Mapping and Finished Genome Sequence of Sphingobacterium deserti sp. nov., a New Species Isolated from the Western Desert of China.</title>
        <authorList>
            <person name="Teng C."/>
            <person name="Zhou Z."/>
            <person name="Molnar I."/>
            <person name="Li X."/>
            <person name="Tang R."/>
            <person name="Chen M."/>
            <person name="Wang L."/>
            <person name="Su S."/>
            <person name="Zhang W."/>
            <person name="Lin M."/>
        </authorList>
    </citation>
    <scope>NUCLEOTIDE SEQUENCE [LARGE SCALE GENOMIC DNA]</scope>
    <source>
        <strain evidence="3">ACCC05744</strain>
    </source>
</reference>
<keyword evidence="1" id="KW-0472">Membrane</keyword>
<gene>
    <name evidence="2" type="ORF">DI53_1374</name>
</gene>
<reference evidence="3" key="1">
    <citation type="submission" date="2014-04" db="EMBL/GenBank/DDBJ databases">
        <title>Whole-Genome optical mapping and complete genome sequence of Sphingobacterium deserti sp. nov., a new spaces isolated from desert in the west of China.</title>
        <authorList>
            <person name="Teng C."/>
            <person name="Zhou Z."/>
            <person name="Li X."/>
            <person name="Chen M."/>
            <person name="Lin M."/>
            <person name="Wang L."/>
            <person name="Su S."/>
            <person name="Zhang C."/>
            <person name="Zhang W."/>
        </authorList>
    </citation>
    <scope>NUCLEOTIDE SEQUENCE [LARGE SCALE GENOMIC DNA]</scope>
    <source>
        <strain evidence="3">ACCC05744</strain>
    </source>
</reference>
<proteinExistence type="predicted"/>
<evidence type="ECO:0000313" key="3">
    <source>
        <dbReference type="Proteomes" id="UP000031802"/>
    </source>
</evidence>
<protein>
    <recommendedName>
        <fullName evidence="4">Stage II sporulation protein M</fullName>
    </recommendedName>
</protein>
<dbReference type="STRING" id="1229276.DI53_1374"/>
<accession>A0A0B8T890</accession>
<dbReference type="Pfam" id="PF01944">
    <property type="entry name" value="SpoIIM"/>
    <property type="match status" value="1"/>
</dbReference>
<keyword evidence="3" id="KW-1185">Reference proteome</keyword>
<organism evidence="2 3">
    <name type="scientific">Sphingobacterium deserti</name>
    <dbReference type="NCBI Taxonomy" id="1229276"/>
    <lineage>
        <taxon>Bacteria</taxon>
        <taxon>Pseudomonadati</taxon>
        <taxon>Bacteroidota</taxon>
        <taxon>Sphingobacteriia</taxon>
        <taxon>Sphingobacteriales</taxon>
        <taxon>Sphingobacteriaceae</taxon>
        <taxon>Sphingobacterium</taxon>
    </lineage>
</organism>
<name>A0A0B8T890_9SPHI</name>
<keyword evidence="1" id="KW-1133">Transmembrane helix</keyword>
<sequence>MKEFNLLKNIPKTSISFVCIIFGIFLGNQFRLNDQVVSVNQNISADDLGLIRTVNLFLKIFLTNLTLLLVTIYIGFFTGGLLTLVILIFNSINLTFVANEAKLVMSNTDLLVKFLFHGLLEVYTFLVAANISFGGWQYYRRAVENDCFDKDLLPRNKYTYILIGFVFVSAFLEVININYL</sequence>
<dbReference type="InterPro" id="IPR002798">
    <property type="entry name" value="SpoIIM-like"/>
</dbReference>
<evidence type="ECO:0008006" key="4">
    <source>
        <dbReference type="Google" id="ProtNLM"/>
    </source>
</evidence>
<feature type="transmembrane region" description="Helical" evidence="1">
    <location>
        <begin position="12"/>
        <end position="30"/>
    </location>
</feature>
<comment type="caution">
    <text evidence="2">The sequence shown here is derived from an EMBL/GenBank/DDBJ whole genome shotgun (WGS) entry which is preliminary data.</text>
</comment>
<dbReference type="PATRIC" id="fig|1229276.3.peg.1418"/>
<keyword evidence="1" id="KW-0812">Transmembrane</keyword>
<feature type="transmembrane region" description="Helical" evidence="1">
    <location>
        <begin position="65"/>
        <end position="89"/>
    </location>
</feature>
<evidence type="ECO:0000313" key="2">
    <source>
        <dbReference type="EMBL" id="KGE14874.1"/>
    </source>
</evidence>
<dbReference type="Proteomes" id="UP000031802">
    <property type="component" value="Unassembled WGS sequence"/>
</dbReference>